<feature type="compositionally biased region" description="Basic and acidic residues" evidence="1">
    <location>
        <begin position="288"/>
        <end position="301"/>
    </location>
</feature>
<dbReference type="AlphaFoldDB" id="A0A6F9DJF4"/>
<sequence length="324" mass="37137">MKNFVCVKFTNGGTSDIVHCGWMVDTSLCKWPNSGDIQQMARDCVLPEPNWKVYACKILCQSKSYDRCLKKAYTLSDVESSEEENSLGQNTSQNDCFIPPLVRNNSLSQERSFLVPDQSVRAPKKQKAKSTTMPQTANLLHEIMRLSAQLNQLTRITTRLERKVDSLLVMKDDEQFFDFKPASNEFELNNILQNVTDYKDIAKRTERASLRSTIRSFIKLFFSQELAITYSWSGLGNKRQPTKKSFKKHQVYTLLTRVLQFTSYKDATIDNIENEVKVSLAGVGDWNGGREERRQKRKEIENSSESDSNTSTDTIPCEDCNDME</sequence>
<protein>
    <submittedName>
        <fullName evidence="2">Uncharacterized protein LOC108949781</fullName>
    </submittedName>
</protein>
<evidence type="ECO:0000256" key="1">
    <source>
        <dbReference type="SAM" id="MobiDB-lite"/>
    </source>
</evidence>
<feature type="region of interest" description="Disordered" evidence="1">
    <location>
        <begin position="287"/>
        <end position="324"/>
    </location>
</feature>
<reference evidence="2" key="1">
    <citation type="submission" date="2020-04" db="EMBL/GenBank/DDBJ databases">
        <authorList>
            <person name="Neveu A P."/>
        </authorList>
    </citation>
    <scope>NUCLEOTIDE SEQUENCE</scope>
    <source>
        <tissue evidence="2">Whole embryo</tissue>
    </source>
</reference>
<feature type="compositionally biased region" description="Low complexity" evidence="1">
    <location>
        <begin position="303"/>
        <end position="315"/>
    </location>
</feature>
<dbReference type="EMBL" id="LR787407">
    <property type="protein sequence ID" value="CAB3263269.1"/>
    <property type="molecule type" value="mRNA"/>
</dbReference>
<accession>A0A6F9DJF4</accession>
<gene>
    <name evidence="2" type="primary">LOC108949781-006</name>
</gene>
<evidence type="ECO:0000313" key="2">
    <source>
        <dbReference type="EMBL" id="CAB3263269.1"/>
    </source>
</evidence>
<proteinExistence type="evidence at transcript level"/>
<organism evidence="2">
    <name type="scientific">Phallusia mammillata</name>
    <dbReference type="NCBI Taxonomy" id="59560"/>
    <lineage>
        <taxon>Eukaryota</taxon>
        <taxon>Metazoa</taxon>
        <taxon>Chordata</taxon>
        <taxon>Tunicata</taxon>
        <taxon>Ascidiacea</taxon>
        <taxon>Phlebobranchia</taxon>
        <taxon>Ascidiidae</taxon>
        <taxon>Phallusia</taxon>
    </lineage>
</organism>
<name>A0A6F9DJF4_9ASCI</name>